<gene>
    <name evidence="2" type="ORF">dnl_15720</name>
</gene>
<evidence type="ECO:0000313" key="3">
    <source>
        <dbReference type="Proteomes" id="UP000663720"/>
    </source>
</evidence>
<dbReference type="EMBL" id="CP061799">
    <property type="protein sequence ID" value="QTA79314.1"/>
    <property type="molecule type" value="Genomic_DNA"/>
</dbReference>
<evidence type="ECO:0000256" key="1">
    <source>
        <dbReference type="SAM" id="Phobius"/>
    </source>
</evidence>
<keyword evidence="1" id="KW-0472">Membrane</keyword>
<dbReference type="RefSeq" id="WP_207691080.1">
    <property type="nucleotide sequence ID" value="NZ_CP061799.1"/>
</dbReference>
<organism evidence="2 3">
    <name type="scientific">Desulfonema limicola</name>
    <dbReference type="NCBI Taxonomy" id="45656"/>
    <lineage>
        <taxon>Bacteria</taxon>
        <taxon>Pseudomonadati</taxon>
        <taxon>Thermodesulfobacteriota</taxon>
        <taxon>Desulfobacteria</taxon>
        <taxon>Desulfobacterales</taxon>
        <taxon>Desulfococcaceae</taxon>
        <taxon>Desulfonema</taxon>
    </lineage>
</organism>
<sequence>MSNSKFKTKKCPYCSVVLGADDTICFSCRAKVGKANEHGIAEKPFDWMAYTLCILSICAFAYFMWWVFLHHK</sequence>
<keyword evidence="1" id="KW-1133">Transmembrane helix</keyword>
<dbReference type="Proteomes" id="UP000663720">
    <property type="component" value="Chromosome"/>
</dbReference>
<name>A0A975B5U2_9BACT</name>
<dbReference type="AlphaFoldDB" id="A0A975B5U2"/>
<keyword evidence="3" id="KW-1185">Reference proteome</keyword>
<protein>
    <submittedName>
        <fullName evidence="2">Uncharacterized protein</fullName>
    </submittedName>
</protein>
<keyword evidence="1" id="KW-0812">Transmembrane</keyword>
<feature type="transmembrane region" description="Helical" evidence="1">
    <location>
        <begin position="47"/>
        <end position="69"/>
    </location>
</feature>
<reference evidence="2" key="1">
    <citation type="journal article" date="2021" name="Microb. Physiol.">
        <title>Proteogenomic Insights into the Physiology of Marine, Sulfate-Reducing, Filamentous Desulfonema limicola and Desulfonema magnum.</title>
        <authorList>
            <person name="Schnaars V."/>
            <person name="Wohlbrand L."/>
            <person name="Scheve S."/>
            <person name="Hinrichs C."/>
            <person name="Reinhardt R."/>
            <person name="Rabus R."/>
        </authorList>
    </citation>
    <scope>NUCLEOTIDE SEQUENCE</scope>
    <source>
        <strain evidence="2">5ac10</strain>
    </source>
</reference>
<dbReference type="KEGG" id="dli:dnl_15720"/>
<proteinExistence type="predicted"/>
<evidence type="ECO:0000313" key="2">
    <source>
        <dbReference type="EMBL" id="QTA79314.1"/>
    </source>
</evidence>
<accession>A0A975B5U2</accession>